<dbReference type="AlphaFoldDB" id="A0A923TAL2"/>
<evidence type="ECO:0000313" key="1">
    <source>
        <dbReference type="EMBL" id="MBC6996641.1"/>
    </source>
</evidence>
<proteinExistence type="predicted"/>
<accession>A0A923TAL2</accession>
<comment type="caution">
    <text evidence="1">The sequence shown here is derived from an EMBL/GenBank/DDBJ whole genome shotgun (WGS) entry which is preliminary data.</text>
</comment>
<reference evidence="1" key="1">
    <citation type="submission" date="2020-08" db="EMBL/GenBank/DDBJ databases">
        <title>Lewinella bacteria from marine environments.</title>
        <authorList>
            <person name="Zhong Y."/>
        </authorList>
    </citation>
    <scope>NUCLEOTIDE SEQUENCE</scope>
    <source>
        <strain evidence="1">KCTC 42187</strain>
    </source>
</reference>
<keyword evidence="2" id="KW-1185">Reference proteome</keyword>
<gene>
    <name evidence="1" type="ORF">H9S92_20890</name>
</gene>
<dbReference type="Proteomes" id="UP000650081">
    <property type="component" value="Unassembled WGS sequence"/>
</dbReference>
<dbReference type="RefSeq" id="WP_187468645.1">
    <property type="nucleotide sequence ID" value="NZ_JACSIT010000153.1"/>
</dbReference>
<sequence length="204" mass="22445">MKQVKLTTEAVFWNGAPLRRRNPSQALRDFHLGLLHEFYVGPEYRFSVVDDVGLACLAATAVCLHFQRRWHGILPEQRAAVFVTYSGSLVTDLVYQKSMGAGGRSSPRVFVQTLPNMVAGQVAACYAVRGEHFVLIQDGPRSSAIAETVEMCLKYGPAKVCLVAWVEQTETELAVELLLCYADAKDQAAGLLGSASMGRSYRMQ</sequence>
<evidence type="ECO:0008006" key="3">
    <source>
        <dbReference type="Google" id="ProtNLM"/>
    </source>
</evidence>
<dbReference type="EMBL" id="JACSIT010000153">
    <property type="protein sequence ID" value="MBC6996641.1"/>
    <property type="molecule type" value="Genomic_DNA"/>
</dbReference>
<name>A0A923TAL2_9BACT</name>
<protein>
    <recommendedName>
        <fullName evidence="3">Beta-ketoacyl synthase N-terminal domain-containing protein</fullName>
    </recommendedName>
</protein>
<evidence type="ECO:0000313" key="2">
    <source>
        <dbReference type="Proteomes" id="UP000650081"/>
    </source>
</evidence>
<organism evidence="1 2">
    <name type="scientific">Neolewinella lacunae</name>
    <dbReference type="NCBI Taxonomy" id="1517758"/>
    <lineage>
        <taxon>Bacteria</taxon>
        <taxon>Pseudomonadati</taxon>
        <taxon>Bacteroidota</taxon>
        <taxon>Saprospiria</taxon>
        <taxon>Saprospirales</taxon>
        <taxon>Lewinellaceae</taxon>
        <taxon>Neolewinella</taxon>
    </lineage>
</organism>